<protein>
    <recommendedName>
        <fullName evidence="3">Kinesin motor domain-containing protein</fullName>
    </recommendedName>
</protein>
<evidence type="ECO:0000259" key="3">
    <source>
        <dbReference type="PROSITE" id="PS50067"/>
    </source>
</evidence>
<feature type="region of interest" description="Disordered" evidence="2">
    <location>
        <begin position="826"/>
        <end position="858"/>
    </location>
</feature>
<feature type="compositionally biased region" description="Acidic residues" evidence="2">
    <location>
        <begin position="1126"/>
        <end position="1135"/>
    </location>
</feature>
<reference evidence="4 5" key="1">
    <citation type="journal article" date="2020" name="ISME J.">
        <title>Uncovering the hidden diversity of litter-decomposition mechanisms in mushroom-forming fungi.</title>
        <authorList>
            <person name="Floudas D."/>
            <person name="Bentzer J."/>
            <person name="Ahren D."/>
            <person name="Johansson T."/>
            <person name="Persson P."/>
            <person name="Tunlid A."/>
        </authorList>
    </citation>
    <scope>NUCLEOTIDE SEQUENCE [LARGE SCALE GENOMIC DNA]</scope>
    <source>
        <strain evidence="4 5">CBS 406.79</strain>
    </source>
</reference>
<dbReference type="AlphaFoldDB" id="A0A8H5HYD8"/>
<evidence type="ECO:0000313" key="4">
    <source>
        <dbReference type="EMBL" id="KAF5391455.1"/>
    </source>
</evidence>
<feature type="compositionally biased region" description="Polar residues" evidence="2">
    <location>
        <begin position="657"/>
        <end position="702"/>
    </location>
</feature>
<keyword evidence="1" id="KW-0547">Nucleotide-binding</keyword>
<dbReference type="GO" id="GO:0005871">
    <property type="term" value="C:kinesin complex"/>
    <property type="evidence" value="ECO:0007669"/>
    <property type="project" value="TreeGrafter"/>
</dbReference>
<proteinExistence type="inferred from homology"/>
<feature type="compositionally biased region" description="Polar residues" evidence="2">
    <location>
        <begin position="927"/>
        <end position="938"/>
    </location>
</feature>
<dbReference type="Pfam" id="PF00225">
    <property type="entry name" value="Kinesin"/>
    <property type="match status" value="1"/>
</dbReference>
<dbReference type="InterPro" id="IPR001752">
    <property type="entry name" value="Kinesin_motor_dom"/>
</dbReference>
<dbReference type="Proteomes" id="UP000518752">
    <property type="component" value="Unassembled WGS sequence"/>
</dbReference>
<name>A0A8H5HYD8_9AGAR</name>
<feature type="region of interest" description="Disordered" evidence="2">
    <location>
        <begin position="986"/>
        <end position="1110"/>
    </location>
</feature>
<feature type="region of interest" description="Disordered" evidence="2">
    <location>
        <begin position="427"/>
        <end position="446"/>
    </location>
</feature>
<dbReference type="GO" id="GO:0007018">
    <property type="term" value="P:microtubule-based movement"/>
    <property type="evidence" value="ECO:0007669"/>
    <property type="project" value="InterPro"/>
</dbReference>
<feature type="domain" description="Kinesin motor" evidence="3">
    <location>
        <begin position="40"/>
        <end position="393"/>
    </location>
</feature>
<accession>A0A8H5HYD8</accession>
<dbReference type="Gene3D" id="3.40.850.10">
    <property type="entry name" value="Kinesin motor domain"/>
    <property type="match status" value="1"/>
</dbReference>
<keyword evidence="5" id="KW-1185">Reference proteome</keyword>
<feature type="binding site" evidence="1">
    <location>
        <begin position="134"/>
        <end position="141"/>
    </location>
    <ligand>
        <name>ATP</name>
        <dbReference type="ChEBI" id="CHEBI:30616"/>
    </ligand>
</feature>
<evidence type="ECO:0000313" key="5">
    <source>
        <dbReference type="Proteomes" id="UP000518752"/>
    </source>
</evidence>
<dbReference type="GO" id="GO:0008574">
    <property type="term" value="F:plus-end-directed microtubule motor activity"/>
    <property type="evidence" value="ECO:0007669"/>
    <property type="project" value="TreeGrafter"/>
</dbReference>
<feature type="compositionally biased region" description="Polar residues" evidence="2">
    <location>
        <begin position="1044"/>
        <end position="1059"/>
    </location>
</feature>
<keyword evidence="1" id="KW-0067">ATP-binding</keyword>
<feature type="compositionally biased region" description="Basic residues" evidence="2">
    <location>
        <begin position="1140"/>
        <end position="1157"/>
    </location>
</feature>
<dbReference type="PANTHER" id="PTHR24115">
    <property type="entry name" value="KINESIN-RELATED"/>
    <property type="match status" value="1"/>
</dbReference>
<dbReference type="InterPro" id="IPR027640">
    <property type="entry name" value="Kinesin-like_fam"/>
</dbReference>
<sequence>MCRIQSSLQQFRICSFDLATTWRRRYTTCLVFVCSTPMTSVRIIARLRPPLPGAVCDDGIGIVSCDDKENRSEGSSTLGPGIVVFKGTSTQHYPFHSAYGSTHETSDLFLHDIHPLLDQVLSGATESVSIFSYGVTSSGKTYTMQGNGSQDRGLIGLVVDEIFRRQPPEGHVAMSYLELYLDSPFDLLSSSRQKLDILSTVSAGTQSATPVLSFGTSIYLPHLSIHPIQSVAQFQTLYSRATKNRSTGATKLNAHSSRSHSVLTLYVSGSQAVSVSKVHLLDLAGSENNNLTGNVSKGRMKESSAINQSLTALGRVVSILNDNARTVARARKNQDLNPKMKLVPYRSSSLTRLLSDALSGTSLSALIVCLAPETKFRSDLIRSVGFASQARRLERKVDSKRQAVPTKNTFDLRVPFGSTLASSTTETAVPAPTLHSSNSLPPFKSPTKSLAKRALMSRRRASLIPVLAPQFGHHVNGRQDVNGAPDITGGAGERSLVSKTLNIGFMMTEEEIQDKISKAVQIEVERRLEEIRQEERLHSRTQGIKDKVIGLSPLTESELIHVTPTQLKQEELAVDGDRITQHQSAAFNMSKGNEASEVLRGNVKLAEFEGLPLETTEPLSDAPSEEKEEEIDQLIDDDPEVDMVEMNKETPRRESVSRTPLQSHVATSSLSHSTGHFQASPSTPISGSSLLLDTATISSSTSDGKKRKSDEIGSFSEGSRKRPRRKLGFYVESNGVEDEQESELNRKRGPKEKRSGANTGRRGGTTDPIATSSIRYARAWVLQARKAQRDKRERPLQALALYRRASTFAPDNVQLQDIINKIEHALETNSPLPPSPKPTGTSSGNRHSSLANGKRGRKNMNIAANSSSSFKYADGHALNNSNAHLSSSSVLIGPTALNTRMADSKNAMIIGDEASEKSSNEERWTRSEGQGDNTTQTKGKGKARAVSVTFSEAGEVQPNQTNEHDEWEIPSFASPATLAALSGVQIPDANGACGSGSTSTPTPDDESSILTNTKPSPPPPPPPIASPSAAQPSLGLTHEDKSLSIATSRLDNSTLSSSFDADDVDEQDLKEMGEVAGVLNEPAERGGSVERYGTIAPTQKLPKLDSGSGLHGIKEEDIEMALSEVVDEDSVSEWEDSPKKKTKTKLAKKAKSRPKSKRSSDKSEVPAVHEPVDAARPKMRYVYGSSDDERDREEVFVRDLGAPLKRKRLNVQKRRNKRVSLSSLFNSEQ</sequence>
<dbReference type="PRINTS" id="PR00380">
    <property type="entry name" value="KINESINHEAVY"/>
</dbReference>
<feature type="compositionally biased region" description="Pro residues" evidence="2">
    <location>
        <begin position="1015"/>
        <end position="1025"/>
    </location>
</feature>
<feature type="region of interest" description="Disordered" evidence="2">
    <location>
        <begin position="1126"/>
        <end position="1229"/>
    </location>
</feature>
<comment type="caution">
    <text evidence="4">The sequence shown here is derived from an EMBL/GenBank/DDBJ whole genome shotgun (WGS) entry which is preliminary data.</text>
</comment>
<dbReference type="OrthoDB" id="3176171at2759"/>
<feature type="compositionally biased region" description="Basic and acidic residues" evidence="2">
    <location>
        <begin position="645"/>
        <end position="656"/>
    </location>
</feature>
<feature type="compositionally biased region" description="Basic and acidic residues" evidence="2">
    <location>
        <begin position="914"/>
        <end position="926"/>
    </location>
</feature>
<dbReference type="InterPro" id="IPR027417">
    <property type="entry name" value="P-loop_NTPase"/>
</dbReference>
<comment type="similarity">
    <text evidence="1">Belongs to the TRAFAC class myosin-kinesin ATPase superfamily. Kinesin family.</text>
</comment>
<feature type="region of interest" description="Disordered" evidence="2">
    <location>
        <begin position="912"/>
        <end position="945"/>
    </location>
</feature>
<feature type="compositionally biased region" description="Basic and acidic residues" evidence="2">
    <location>
        <begin position="1187"/>
        <end position="1197"/>
    </location>
</feature>
<dbReference type="PANTHER" id="PTHR24115:SF1000">
    <property type="entry name" value="KINESIN-LIKE PROTEIN KIF22"/>
    <property type="match status" value="1"/>
</dbReference>
<dbReference type="GO" id="GO:0016887">
    <property type="term" value="F:ATP hydrolysis activity"/>
    <property type="evidence" value="ECO:0007669"/>
    <property type="project" value="TreeGrafter"/>
</dbReference>
<organism evidence="4 5">
    <name type="scientific">Collybiopsis confluens</name>
    <dbReference type="NCBI Taxonomy" id="2823264"/>
    <lineage>
        <taxon>Eukaryota</taxon>
        <taxon>Fungi</taxon>
        <taxon>Dikarya</taxon>
        <taxon>Basidiomycota</taxon>
        <taxon>Agaricomycotina</taxon>
        <taxon>Agaricomycetes</taxon>
        <taxon>Agaricomycetidae</taxon>
        <taxon>Agaricales</taxon>
        <taxon>Marasmiineae</taxon>
        <taxon>Omphalotaceae</taxon>
        <taxon>Collybiopsis</taxon>
    </lineage>
</organism>
<evidence type="ECO:0000256" key="1">
    <source>
        <dbReference type="PROSITE-ProRule" id="PRU00283"/>
    </source>
</evidence>
<gene>
    <name evidence="4" type="ORF">D9757_001898</name>
</gene>
<dbReference type="SMART" id="SM00129">
    <property type="entry name" value="KISc"/>
    <property type="match status" value="1"/>
</dbReference>
<dbReference type="GO" id="GO:0005874">
    <property type="term" value="C:microtubule"/>
    <property type="evidence" value="ECO:0007669"/>
    <property type="project" value="TreeGrafter"/>
</dbReference>
<dbReference type="GO" id="GO:0005524">
    <property type="term" value="F:ATP binding"/>
    <property type="evidence" value="ECO:0007669"/>
    <property type="project" value="UniProtKB-UniRule"/>
</dbReference>
<feature type="region of interest" description="Disordered" evidence="2">
    <location>
        <begin position="609"/>
        <end position="770"/>
    </location>
</feature>
<feature type="compositionally biased region" description="Polar residues" evidence="2">
    <location>
        <begin position="1219"/>
        <end position="1229"/>
    </location>
</feature>
<dbReference type="SUPFAM" id="SSF52540">
    <property type="entry name" value="P-loop containing nucleoside triphosphate hydrolases"/>
    <property type="match status" value="1"/>
</dbReference>
<dbReference type="EMBL" id="JAACJN010000010">
    <property type="protein sequence ID" value="KAF5391455.1"/>
    <property type="molecule type" value="Genomic_DNA"/>
</dbReference>
<evidence type="ECO:0000256" key="2">
    <source>
        <dbReference type="SAM" id="MobiDB-lite"/>
    </source>
</evidence>
<feature type="compositionally biased region" description="Acidic residues" evidence="2">
    <location>
        <begin position="626"/>
        <end position="643"/>
    </location>
</feature>
<keyword evidence="1" id="KW-0505">Motor protein</keyword>
<feature type="compositionally biased region" description="Basic residues" evidence="2">
    <location>
        <begin position="1204"/>
        <end position="1218"/>
    </location>
</feature>
<dbReference type="InterPro" id="IPR036961">
    <property type="entry name" value="Kinesin_motor_dom_sf"/>
</dbReference>
<dbReference type="GO" id="GO:0008017">
    <property type="term" value="F:microtubule binding"/>
    <property type="evidence" value="ECO:0007669"/>
    <property type="project" value="InterPro"/>
</dbReference>
<dbReference type="PROSITE" id="PS50067">
    <property type="entry name" value="KINESIN_MOTOR_2"/>
    <property type="match status" value="1"/>
</dbReference>